<comment type="caution">
    <text evidence="1">The sequence shown here is derived from an EMBL/GenBank/DDBJ whole genome shotgun (WGS) entry which is preliminary data.</text>
</comment>
<name>A0ABQ1J7D9_9SPHN</name>
<organism evidence="1 2">
    <name type="scientific">Blastomonas aquatica</name>
    <dbReference type="NCBI Taxonomy" id="1510276"/>
    <lineage>
        <taxon>Bacteria</taxon>
        <taxon>Pseudomonadati</taxon>
        <taxon>Pseudomonadota</taxon>
        <taxon>Alphaproteobacteria</taxon>
        <taxon>Sphingomonadales</taxon>
        <taxon>Sphingomonadaceae</taxon>
        <taxon>Blastomonas</taxon>
    </lineage>
</organism>
<accession>A0ABQ1J7D9</accession>
<evidence type="ECO:0000313" key="1">
    <source>
        <dbReference type="EMBL" id="GGB61661.1"/>
    </source>
</evidence>
<dbReference type="Proteomes" id="UP000614261">
    <property type="component" value="Unassembled WGS sequence"/>
</dbReference>
<dbReference type="EMBL" id="BMGD01000002">
    <property type="protein sequence ID" value="GGB61661.1"/>
    <property type="molecule type" value="Genomic_DNA"/>
</dbReference>
<evidence type="ECO:0000313" key="2">
    <source>
        <dbReference type="Proteomes" id="UP000614261"/>
    </source>
</evidence>
<proteinExistence type="predicted"/>
<gene>
    <name evidence="1" type="ORF">GCM10010833_15820</name>
</gene>
<reference evidence="2" key="1">
    <citation type="journal article" date="2019" name="Int. J. Syst. Evol. Microbiol.">
        <title>The Global Catalogue of Microorganisms (GCM) 10K type strain sequencing project: providing services to taxonomists for standard genome sequencing and annotation.</title>
        <authorList>
            <consortium name="The Broad Institute Genomics Platform"/>
            <consortium name="The Broad Institute Genome Sequencing Center for Infectious Disease"/>
            <person name="Wu L."/>
            <person name="Ma J."/>
        </authorList>
    </citation>
    <scope>NUCLEOTIDE SEQUENCE [LARGE SCALE GENOMIC DNA]</scope>
    <source>
        <strain evidence="2">CGMCC 1.12851</strain>
    </source>
</reference>
<sequence length="70" mass="7367">MRADNSSLGGMQAAFKHMSIVTIARRGPGCPALAFPALGRPDLLNPMEANLLCDLPVNPSFTLLSDITGL</sequence>
<protein>
    <submittedName>
        <fullName evidence="1">Uncharacterized protein</fullName>
    </submittedName>
</protein>
<keyword evidence="2" id="KW-1185">Reference proteome</keyword>